<dbReference type="AlphaFoldDB" id="A0A821PA11"/>
<dbReference type="Proteomes" id="UP000663873">
    <property type="component" value="Unassembled WGS sequence"/>
</dbReference>
<feature type="compositionally biased region" description="Low complexity" evidence="1">
    <location>
        <begin position="1"/>
        <end position="22"/>
    </location>
</feature>
<accession>A0A821PA11</accession>
<protein>
    <submittedName>
        <fullName evidence="2">Uncharacterized protein</fullName>
    </submittedName>
</protein>
<evidence type="ECO:0000313" key="3">
    <source>
        <dbReference type="Proteomes" id="UP000663873"/>
    </source>
</evidence>
<name>A0A821PA11_9BILA</name>
<comment type="caution">
    <text evidence="2">The sequence shown here is derived from an EMBL/GenBank/DDBJ whole genome shotgun (WGS) entry which is preliminary data.</text>
</comment>
<gene>
    <name evidence="2" type="ORF">UJA718_LOCUS41281</name>
</gene>
<sequence>TIINSNGELSSSMTSSNLSTSISEHERPSLPPPPPVSSSSTINNRHEVIVTDADLRSI</sequence>
<organism evidence="2 3">
    <name type="scientific">Rotaria socialis</name>
    <dbReference type="NCBI Taxonomy" id="392032"/>
    <lineage>
        <taxon>Eukaryota</taxon>
        <taxon>Metazoa</taxon>
        <taxon>Spiralia</taxon>
        <taxon>Gnathifera</taxon>
        <taxon>Rotifera</taxon>
        <taxon>Eurotatoria</taxon>
        <taxon>Bdelloidea</taxon>
        <taxon>Philodinida</taxon>
        <taxon>Philodinidae</taxon>
        <taxon>Rotaria</taxon>
    </lineage>
</organism>
<feature type="compositionally biased region" description="Basic and acidic residues" evidence="1">
    <location>
        <begin position="44"/>
        <end position="58"/>
    </location>
</feature>
<reference evidence="2" key="1">
    <citation type="submission" date="2021-02" db="EMBL/GenBank/DDBJ databases">
        <authorList>
            <person name="Nowell W R."/>
        </authorList>
    </citation>
    <scope>NUCLEOTIDE SEQUENCE</scope>
</reference>
<feature type="region of interest" description="Disordered" evidence="1">
    <location>
        <begin position="1"/>
        <end position="58"/>
    </location>
</feature>
<feature type="non-terminal residue" evidence="2">
    <location>
        <position position="1"/>
    </location>
</feature>
<evidence type="ECO:0000256" key="1">
    <source>
        <dbReference type="SAM" id="MobiDB-lite"/>
    </source>
</evidence>
<dbReference type="EMBL" id="CAJOBP010048333">
    <property type="protein sequence ID" value="CAF4800870.1"/>
    <property type="molecule type" value="Genomic_DNA"/>
</dbReference>
<proteinExistence type="predicted"/>
<keyword evidence="3" id="KW-1185">Reference proteome</keyword>
<evidence type="ECO:0000313" key="2">
    <source>
        <dbReference type="EMBL" id="CAF4800870.1"/>
    </source>
</evidence>